<dbReference type="Pfam" id="PF00929">
    <property type="entry name" value="RNase_T"/>
    <property type="match status" value="1"/>
</dbReference>
<dbReference type="GO" id="GO:0003676">
    <property type="term" value="F:nucleic acid binding"/>
    <property type="evidence" value="ECO:0007669"/>
    <property type="project" value="InterPro"/>
</dbReference>
<dbReference type="OrthoDB" id="190275at2"/>
<dbReference type="SUPFAM" id="SSF53098">
    <property type="entry name" value="Ribonuclease H-like"/>
    <property type="match status" value="1"/>
</dbReference>
<evidence type="ECO:0000313" key="5">
    <source>
        <dbReference type="EMBL" id="SDG22179.1"/>
    </source>
</evidence>
<dbReference type="InterPro" id="IPR013520">
    <property type="entry name" value="Ribonucl_H"/>
</dbReference>
<protein>
    <submittedName>
        <fullName evidence="5">DNA polymerase-3 subunit epsilon</fullName>
    </submittedName>
</protein>
<dbReference type="GO" id="GO:0005829">
    <property type="term" value="C:cytosol"/>
    <property type="evidence" value="ECO:0007669"/>
    <property type="project" value="TreeGrafter"/>
</dbReference>
<dbReference type="PANTHER" id="PTHR30231">
    <property type="entry name" value="DNA POLYMERASE III SUBUNIT EPSILON"/>
    <property type="match status" value="1"/>
</dbReference>
<dbReference type="GO" id="GO:0008408">
    <property type="term" value="F:3'-5' exonuclease activity"/>
    <property type="evidence" value="ECO:0007669"/>
    <property type="project" value="TreeGrafter"/>
</dbReference>
<dbReference type="InterPro" id="IPR012337">
    <property type="entry name" value="RNaseH-like_sf"/>
</dbReference>
<dbReference type="AlphaFoldDB" id="A0A1G7SIC9"/>
<evidence type="ECO:0000256" key="1">
    <source>
        <dbReference type="ARBA" id="ARBA00022722"/>
    </source>
</evidence>
<dbReference type="Gene3D" id="3.40.50.10190">
    <property type="entry name" value="BRCT domain"/>
    <property type="match status" value="1"/>
</dbReference>
<dbReference type="InterPro" id="IPR001357">
    <property type="entry name" value="BRCT_dom"/>
</dbReference>
<keyword evidence="2" id="KW-0378">Hydrolase</keyword>
<keyword evidence="1" id="KW-0540">Nuclease</keyword>
<evidence type="ECO:0000259" key="4">
    <source>
        <dbReference type="SMART" id="SM00479"/>
    </source>
</evidence>
<sequence>MGNGYAVVDVETTGISPGHHHRVIEVAVVHVDGSGRRTDEWCTLVNPRRDLGPQHVHGISAAEVRRAPDFAGIAGELAARLSGRVLVAHNLSFDLRFLQAEYARLGHELHVGAGLCTMELAGRYLGASSRSLAASCEAADVPMGTAHSALHDARACAGLLVRCLHRIGHVEPARLAVPRTGNTYAVQRARAHGAEQHFLAKLVELLPRATTLSGDEYLDVLDRALLDRHLSQDEQEELLSVARALDLGMAEVMELHRGYLSALADVAWEDGRLTADEEADLRLVASLLGVDATEALRSEPVRLSPGDLVVFTGEMREPRDVWESRASSAGLTVKGGVTKRTALVIAADPDSLSGKADKARRYGIPIVSEESFAGMLSELMAGVR</sequence>
<dbReference type="EMBL" id="FNCC01000006">
    <property type="protein sequence ID" value="SDG22179.1"/>
    <property type="molecule type" value="Genomic_DNA"/>
</dbReference>
<dbReference type="PANTHER" id="PTHR30231:SF4">
    <property type="entry name" value="PROTEIN NEN2"/>
    <property type="match status" value="1"/>
</dbReference>
<keyword evidence="3" id="KW-0269">Exonuclease</keyword>
<name>A0A1G7SIC9_9PSEU</name>
<dbReference type="STRING" id="200378.SAMN05216553_106247"/>
<dbReference type="CDD" id="cd06127">
    <property type="entry name" value="DEDDh"/>
    <property type="match status" value="1"/>
</dbReference>
<gene>
    <name evidence="5" type="ORF">SAMN05216553_106247</name>
</gene>
<dbReference type="FunFam" id="3.30.420.10:FF:000045">
    <property type="entry name" value="3'-5' exonuclease DinG"/>
    <property type="match status" value="1"/>
</dbReference>
<dbReference type="InterPro" id="IPR036420">
    <property type="entry name" value="BRCT_dom_sf"/>
</dbReference>
<dbReference type="InterPro" id="IPR036397">
    <property type="entry name" value="RNaseH_sf"/>
</dbReference>
<evidence type="ECO:0000256" key="2">
    <source>
        <dbReference type="ARBA" id="ARBA00022801"/>
    </source>
</evidence>
<dbReference type="SUPFAM" id="SSF158682">
    <property type="entry name" value="TerB-like"/>
    <property type="match status" value="1"/>
</dbReference>
<dbReference type="InterPro" id="IPR029024">
    <property type="entry name" value="TerB-like"/>
</dbReference>
<dbReference type="SMART" id="SM00479">
    <property type="entry name" value="EXOIII"/>
    <property type="match status" value="1"/>
</dbReference>
<evidence type="ECO:0000313" key="6">
    <source>
        <dbReference type="Proteomes" id="UP000199623"/>
    </source>
</evidence>
<dbReference type="SUPFAM" id="SSF52113">
    <property type="entry name" value="BRCT domain"/>
    <property type="match status" value="1"/>
</dbReference>
<proteinExistence type="predicted"/>
<keyword evidence="6" id="KW-1185">Reference proteome</keyword>
<evidence type="ECO:0000256" key="3">
    <source>
        <dbReference type="ARBA" id="ARBA00022839"/>
    </source>
</evidence>
<organism evidence="5 6">
    <name type="scientific">Lentzea fradiae</name>
    <dbReference type="NCBI Taxonomy" id="200378"/>
    <lineage>
        <taxon>Bacteria</taxon>
        <taxon>Bacillati</taxon>
        <taxon>Actinomycetota</taxon>
        <taxon>Actinomycetes</taxon>
        <taxon>Pseudonocardiales</taxon>
        <taxon>Pseudonocardiaceae</taxon>
        <taxon>Lentzea</taxon>
    </lineage>
</organism>
<dbReference type="Pfam" id="PF00533">
    <property type="entry name" value="BRCT"/>
    <property type="match status" value="1"/>
</dbReference>
<feature type="domain" description="Exonuclease" evidence="4">
    <location>
        <begin position="4"/>
        <end position="169"/>
    </location>
</feature>
<dbReference type="Gene3D" id="3.30.420.10">
    <property type="entry name" value="Ribonuclease H-like superfamily/Ribonuclease H"/>
    <property type="match status" value="1"/>
</dbReference>
<reference evidence="6" key="1">
    <citation type="submission" date="2016-10" db="EMBL/GenBank/DDBJ databases">
        <authorList>
            <person name="Varghese N."/>
            <person name="Submissions S."/>
        </authorList>
    </citation>
    <scope>NUCLEOTIDE SEQUENCE [LARGE SCALE GENOMIC DNA]</scope>
    <source>
        <strain evidence="6">CGMCC 4.3506</strain>
    </source>
</reference>
<dbReference type="RefSeq" id="WP_090049876.1">
    <property type="nucleotide sequence ID" value="NZ_FNCC01000006.1"/>
</dbReference>
<dbReference type="Proteomes" id="UP000199623">
    <property type="component" value="Unassembled WGS sequence"/>
</dbReference>
<accession>A0A1G7SIC9</accession>